<evidence type="ECO:0000256" key="6">
    <source>
        <dbReference type="ARBA" id="ARBA00022989"/>
    </source>
</evidence>
<dbReference type="InterPro" id="IPR038770">
    <property type="entry name" value="Na+/solute_symporter_sf"/>
</dbReference>
<keyword evidence="6 8" id="KW-1133">Transmembrane helix</keyword>
<dbReference type="InterPro" id="IPR002657">
    <property type="entry name" value="BilAc:Na_symport/Acr3"/>
</dbReference>
<dbReference type="GeneID" id="8777862"/>
<feature type="transmembrane region" description="Helical" evidence="8">
    <location>
        <begin position="213"/>
        <end position="232"/>
    </location>
</feature>
<dbReference type="GO" id="GO:0015104">
    <property type="term" value="F:antimonite transmembrane transporter activity"/>
    <property type="evidence" value="ECO:0007669"/>
    <property type="project" value="TreeGrafter"/>
</dbReference>
<name>D3S2L2_FERPA</name>
<evidence type="ECO:0000256" key="2">
    <source>
        <dbReference type="ARBA" id="ARBA00010110"/>
    </source>
</evidence>
<keyword evidence="3" id="KW-0813">Transport</keyword>
<accession>D3S2L2</accession>
<dbReference type="AlphaFoldDB" id="D3S2L2"/>
<evidence type="ECO:0000256" key="1">
    <source>
        <dbReference type="ARBA" id="ARBA00004651"/>
    </source>
</evidence>
<evidence type="ECO:0000256" key="5">
    <source>
        <dbReference type="ARBA" id="ARBA00022692"/>
    </source>
</evidence>
<dbReference type="STRING" id="589924.Ferp_0364"/>
<feature type="transmembrane region" description="Helical" evidence="8">
    <location>
        <begin position="244"/>
        <end position="264"/>
    </location>
</feature>
<proteinExistence type="inferred from homology"/>
<dbReference type="EMBL" id="CP001899">
    <property type="protein sequence ID" value="ADC64542.1"/>
    <property type="molecule type" value="Genomic_DNA"/>
</dbReference>
<feature type="transmembrane region" description="Helical" evidence="8">
    <location>
        <begin position="270"/>
        <end position="288"/>
    </location>
</feature>
<feature type="transmembrane region" description="Helical" evidence="8">
    <location>
        <begin position="123"/>
        <end position="142"/>
    </location>
</feature>
<keyword evidence="5 8" id="KW-0812">Transmembrane</keyword>
<organism evidence="9 10">
    <name type="scientific">Ferroglobus placidus (strain DSM 10642 / AEDII12DO)</name>
    <dbReference type="NCBI Taxonomy" id="589924"/>
    <lineage>
        <taxon>Archaea</taxon>
        <taxon>Methanobacteriati</taxon>
        <taxon>Methanobacteriota</taxon>
        <taxon>Archaeoglobi</taxon>
        <taxon>Archaeoglobales</taxon>
        <taxon>Archaeoglobaceae</taxon>
        <taxon>Ferroglobus</taxon>
    </lineage>
</organism>
<evidence type="ECO:0000256" key="4">
    <source>
        <dbReference type="ARBA" id="ARBA00022475"/>
    </source>
</evidence>
<dbReference type="OrthoDB" id="384363at2157"/>
<evidence type="ECO:0000256" key="8">
    <source>
        <dbReference type="SAM" id="Phobius"/>
    </source>
</evidence>
<dbReference type="GO" id="GO:0005886">
    <property type="term" value="C:plasma membrane"/>
    <property type="evidence" value="ECO:0007669"/>
    <property type="project" value="UniProtKB-SubCell"/>
</dbReference>
<sequence>MSKVYFAFLSAALGVLIGRLTDFPVENQKLLSGIITVLVFLTIFPAMIGFRFGRIRELKLSPLVASFILNFIWSPLFAFALVKLLENELAFSVAAAILFPCPSMNAAYVLLSGGNLEVSTAIMGINFVVGAALYPFLLNFVAKEANYKIPVSQVAVSIFAVVFLPVVVGKIVSRIYQPSEKVRRDLTEISLNGLVFTVFFTKSHEINLVEVFSILPISIAFLLSTILLAEAISKLLRMKREEHLSYVFLTAGKNNSTVIAVLTLSGKYHLAVYVMIHQFVQILTLLLYSKKR</sequence>
<dbReference type="Gene3D" id="1.20.1530.20">
    <property type="match status" value="1"/>
</dbReference>
<feature type="transmembrane region" description="Helical" evidence="8">
    <location>
        <begin position="154"/>
        <end position="173"/>
    </location>
</feature>
<comment type="subcellular location">
    <subcellularLocation>
        <location evidence="1">Cell membrane</location>
        <topology evidence="1">Multi-pass membrane protein</topology>
    </subcellularLocation>
</comment>
<keyword evidence="4" id="KW-1003">Cell membrane</keyword>
<dbReference type="HOGENOM" id="CLU_951893_0_0_2"/>
<feature type="transmembrane region" description="Helical" evidence="8">
    <location>
        <begin position="89"/>
        <end position="111"/>
    </location>
</feature>
<evidence type="ECO:0000256" key="3">
    <source>
        <dbReference type="ARBA" id="ARBA00022448"/>
    </source>
</evidence>
<dbReference type="Pfam" id="PF01758">
    <property type="entry name" value="SBF"/>
    <property type="match status" value="1"/>
</dbReference>
<dbReference type="InterPro" id="IPR004706">
    <property type="entry name" value="Arsenical-R_Acr3"/>
</dbReference>
<feature type="transmembrane region" description="Helical" evidence="8">
    <location>
        <begin position="62"/>
        <end position="83"/>
    </location>
</feature>
<dbReference type="PANTHER" id="PTHR43057:SF1">
    <property type="entry name" value="ARSENICAL-RESISTANCE PROTEIN 3"/>
    <property type="match status" value="1"/>
</dbReference>
<evidence type="ECO:0000313" key="10">
    <source>
        <dbReference type="Proteomes" id="UP000002613"/>
    </source>
</evidence>
<reference evidence="9 10" key="2">
    <citation type="journal article" date="2011" name="Stand. Genomic Sci.">
        <title>Complete genome sequence of Ferroglobus placidus AEDII12DO.</title>
        <authorList>
            <person name="Anderson I."/>
            <person name="Risso C."/>
            <person name="Holmes D."/>
            <person name="Lucas S."/>
            <person name="Copeland A."/>
            <person name="Lapidus A."/>
            <person name="Cheng J.F."/>
            <person name="Bruce D."/>
            <person name="Goodwin L."/>
            <person name="Pitluck S."/>
            <person name="Saunders E."/>
            <person name="Brettin T."/>
            <person name="Detter J.C."/>
            <person name="Han C."/>
            <person name="Tapia R."/>
            <person name="Larimer F."/>
            <person name="Land M."/>
            <person name="Hauser L."/>
            <person name="Woyke T."/>
            <person name="Lovley D."/>
            <person name="Kyrpides N."/>
            <person name="Ivanova N."/>
        </authorList>
    </citation>
    <scope>NUCLEOTIDE SEQUENCE [LARGE SCALE GENOMIC DNA]</scope>
    <source>
        <strain evidence="10">DSM 10642 / AEDII12DO</strain>
    </source>
</reference>
<dbReference type="RefSeq" id="WP_012964889.1">
    <property type="nucleotide sequence ID" value="NC_013849.1"/>
</dbReference>
<dbReference type="GO" id="GO:0015297">
    <property type="term" value="F:antiporter activity"/>
    <property type="evidence" value="ECO:0007669"/>
    <property type="project" value="InterPro"/>
</dbReference>
<keyword evidence="7 8" id="KW-0472">Membrane</keyword>
<dbReference type="GO" id="GO:0015105">
    <property type="term" value="F:arsenite transmembrane transporter activity"/>
    <property type="evidence" value="ECO:0007669"/>
    <property type="project" value="TreeGrafter"/>
</dbReference>
<reference evidence="10" key="1">
    <citation type="submission" date="2010-02" db="EMBL/GenBank/DDBJ databases">
        <title>Complete sequence of Ferroglobus placidus DSM 10642.</title>
        <authorList>
            <consortium name="US DOE Joint Genome Institute"/>
            <person name="Lucas S."/>
            <person name="Copeland A."/>
            <person name="Lapidus A."/>
            <person name="Cheng J.-F."/>
            <person name="Bruce D."/>
            <person name="Goodwin L."/>
            <person name="Pitluck S."/>
            <person name="Saunders E."/>
            <person name="Brettin T."/>
            <person name="Detter J.C."/>
            <person name="Han C."/>
            <person name="Tapia R."/>
            <person name="Larimer F."/>
            <person name="Land M."/>
            <person name="Hauser L."/>
            <person name="Kyrpides N."/>
            <person name="Ivanova N."/>
            <person name="Holmes D."/>
            <person name="Lovley D."/>
            <person name="Kyrpides N."/>
            <person name="Anderson I.J."/>
            <person name="Woyke T."/>
        </authorList>
    </citation>
    <scope>NUCLEOTIDE SEQUENCE [LARGE SCALE GENOMIC DNA]</scope>
    <source>
        <strain evidence="10">DSM 10642 / AEDII12DO</strain>
    </source>
</reference>
<protein>
    <submittedName>
        <fullName evidence="9">Bile acid:sodium symporter</fullName>
    </submittedName>
</protein>
<dbReference type="KEGG" id="fpl:Ferp_0364"/>
<comment type="similarity">
    <text evidence="2">Belongs to the arsenical resistance-3 (ACR3) (TC 2.A.59) family.</text>
</comment>
<feature type="transmembrane region" description="Helical" evidence="8">
    <location>
        <begin position="30"/>
        <end position="50"/>
    </location>
</feature>
<evidence type="ECO:0000256" key="7">
    <source>
        <dbReference type="ARBA" id="ARBA00023136"/>
    </source>
</evidence>
<dbReference type="PANTHER" id="PTHR43057">
    <property type="entry name" value="ARSENITE EFFLUX TRANSPORTER"/>
    <property type="match status" value="1"/>
</dbReference>
<keyword evidence="10" id="KW-1185">Reference proteome</keyword>
<dbReference type="PaxDb" id="589924-Ferp_0364"/>
<dbReference type="eggNOG" id="arCOG02190">
    <property type="taxonomic scope" value="Archaea"/>
</dbReference>
<gene>
    <name evidence="9" type="ordered locus">Ferp_0364</name>
</gene>
<dbReference type="Proteomes" id="UP000002613">
    <property type="component" value="Chromosome"/>
</dbReference>
<evidence type="ECO:0000313" key="9">
    <source>
        <dbReference type="EMBL" id="ADC64542.1"/>
    </source>
</evidence>